<name>A0A317L1L8_9BACI</name>
<dbReference type="PANTHER" id="PTHR43420">
    <property type="entry name" value="ACETYLTRANSFERASE"/>
    <property type="match status" value="1"/>
</dbReference>
<evidence type="ECO:0000256" key="1">
    <source>
        <dbReference type="ARBA" id="ARBA00022679"/>
    </source>
</evidence>
<dbReference type="CDD" id="cd04301">
    <property type="entry name" value="NAT_SF"/>
    <property type="match status" value="1"/>
</dbReference>
<dbReference type="SUPFAM" id="SSF55729">
    <property type="entry name" value="Acyl-CoA N-acyltransferases (Nat)"/>
    <property type="match status" value="1"/>
</dbReference>
<evidence type="ECO:0000259" key="3">
    <source>
        <dbReference type="PROSITE" id="PS51186"/>
    </source>
</evidence>
<dbReference type="GO" id="GO:0016747">
    <property type="term" value="F:acyltransferase activity, transferring groups other than amino-acyl groups"/>
    <property type="evidence" value="ECO:0007669"/>
    <property type="project" value="InterPro"/>
</dbReference>
<keyword evidence="5" id="KW-1185">Reference proteome</keyword>
<proteinExistence type="predicted"/>
<keyword evidence="2" id="KW-0012">Acyltransferase</keyword>
<feature type="domain" description="N-acetyltransferase" evidence="3">
    <location>
        <begin position="9"/>
        <end position="194"/>
    </location>
</feature>
<sequence length="198" mass="23005">MKNYDIKVIPMREAKRDVSREVAAVFVDGYEKDLTFLSNNREKLIEAFQKMICQDVFYFATLEGEIVGILACSNNQKRAVTIDKALLRKSFGLITGSIAYHFMKDEFNKKLPYQDDTGYIECVATSIKARGKGVSTALMSYVLENEDYHRYILEVVDTNKVAYRLYKKLGFTEFKRKKESFSKMKGFKHRIYMELCVT</sequence>
<protein>
    <submittedName>
        <fullName evidence="4">GNAT family N-acetyltransferase</fullName>
    </submittedName>
</protein>
<dbReference type="InterPro" id="IPR050680">
    <property type="entry name" value="YpeA/RimI_acetyltransf"/>
</dbReference>
<dbReference type="InterPro" id="IPR000182">
    <property type="entry name" value="GNAT_dom"/>
</dbReference>
<dbReference type="Pfam" id="PF00583">
    <property type="entry name" value="Acetyltransf_1"/>
    <property type="match status" value="1"/>
</dbReference>
<organism evidence="4 5">
    <name type="scientific">Gracilibacillus dipsosauri</name>
    <dbReference type="NCBI Taxonomy" id="178340"/>
    <lineage>
        <taxon>Bacteria</taxon>
        <taxon>Bacillati</taxon>
        <taxon>Bacillota</taxon>
        <taxon>Bacilli</taxon>
        <taxon>Bacillales</taxon>
        <taxon>Bacillaceae</taxon>
        <taxon>Gracilibacillus</taxon>
    </lineage>
</organism>
<reference evidence="4 5" key="1">
    <citation type="submission" date="2018-05" db="EMBL/GenBank/DDBJ databases">
        <title>Genomic analysis of Gracilibacillus dipsosauri DD1 reveals novel features of a salt-tolerant amylase.</title>
        <authorList>
            <person name="Deutch C.E."/>
            <person name="Yang S."/>
        </authorList>
    </citation>
    <scope>NUCLEOTIDE SEQUENCE [LARGE SCALE GENOMIC DNA]</scope>
    <source>
        <strain evidence="4 5">DD1</strain>
    </source>
</reference>
<keyword evidence="1 4" id="KW-0808">Transferase</keyword>
<comment type="caution">
    <text evidence="4">The sequence shown here is derived from an EMBL/GenBank/DDBJ whole genome shotgun (WGS) entry which is preliminary data.</text>
</comment>
<gene>
    <name evidence="4" type="ORF">DLJ74_02140</name>
</gene>
<dbReference type="Gene3D" id="3.40.630.30">
    <property type="match status" value="1"/>
</dbReference>
<dbReference type="RefSeq" id="WP_054860130.1">
    <property type="nucleotide sequence ID" value="NZ_JAJUIE010000003.1"/>
</dbReference>
<accession>A0A317L1L8</accession>
<dbReference type="PROSITE" id="PS51186">
    <property type="entry name" value="GNAT"/>
    <property type="match status" value="1"/>
</dbReference>
<evidence type="ECO:0000313" key="4">
    <source>
        <dbReference type="EMBL" id="PWU69751.1"/>
    </source>
</evidence>
<dbReference type="EMBL" id="QGTD01000004">
    <property type="protein sequence ID" value="PWU69751.1"/>
    <property type="molecule type" value="Genomic_DNA"/>
</dbReference>
<evidence type="ECO:0000313" key="5">
    <source>
        <dbReference type="Proteomes" id="UP000245624"/>
    </source>
</evidence>
<dbReference type="OrthoDB" id="9799092at2"/>
<dbReference type="AlphaFoldDB" id="A0A317L1L8"/>
<evidence type="ECO:0000256" key="2">
    <source>
        <dbReference type="ARBA" id="ARBA00023315"/>
    </source>
</evidence>
<dbReference type="Proteomes" id="UP000245624">
    <property type="component" value="Unassembled WGS sequence"/>
</dbReference>
<dbReference type="InterPro" id="IPR016181">
    <property type="entry name" value="Acyl_CoA_acyltransferase"/>
</dbReference>